<organism evidence="1">
    <name type="scientific">bioreactor metagenome</name>
    <dbReference type="NCBI Taxonomy" id="1076179"/>
    <lineage>
        <taxon>unclassified sequences</taxon>
        <taxon>metagenomes</taxon>
        <taxon>ecological metagenomes</taxon>
    </lineage>
</organism>
<evidence type="ECO:0000313" key="1">
    <source>
        <dbReference type="EMBL" id="MPM51070.1"/>
    </source>
</evidence>
<proteinExistence type="predicted"/>
<protein>
    <submittedName>
        <fullName evidence="1">Uncharacterized protein</fullName>
    </submittedName>
</protein>
<sequence length="113" mass="12789">MNLIYNIHFVLSYLRRNTYLIDEGTDVIDRVVGGGIQFVNVIRTLFVERDTRFALIAGIVPRRRIQAIYGLSKNTGTGCFAHPPRAAKQISMCEFISCNGIFKRSSQCLLPHN</sequence>
<reference evidence="1" key="1">
    <citation type="submission" date="2019-08" db="EMBL/GenBank/DDBJ databases">
        <authorList>
            <person name="Kucharzyk K."/>
            <person name="Murdoch R.W."/>
            <person name="Higgins S."/>
            <person name="Loffler F."/>
        </authorList>
    </citation>
    <scope>NUCLEOTIDE SEQUENCE</scope>
</reference>
<name>A0A645AD27_9ZZZZ</name>
<accession>A0A645AD27</accession>
<dbReference type="EMBL" id="VSSQ01013248">
    <property type="protein sequence ID" value="MPM51070.1"/>
    <property type="molecule type" value="Genomic_DNA"/>
</dbReference>
<comment type="caution">
    <text evidence="1">The sequence shown here is derived from an EMBL/GenBank/DDBJ whole genome shotgun (WGS) entry which is preliminary data.</text>
</comment>
<gene>
    <name evidence="1" type="ORF">SDC9_97816</name>
</gene>
<dbReference type="AlphaFoldDB" id="A0A645AD27"/>